<dbReference type="InterPro" id="IPR010998">
    <property type="entry name" value="Integrase_recombinase_N"/>
</dbReference>
<dbReference type="PANTHER" id="PTHR30629">
    <property type="entry name" value="PROPHAGE INTEGRASE"/>
    <property type="match status" value="1"/>
</dbReference>
<dbReference type="RefSeq" id="WP_086650826.1">
    <property type="nucleotide sequence ID" value="NZ_JOMQ01000016.1"/>
</dbReference>
<evidence type="ECO:0000313" key="9">
    <source>
        <dbReference type="Proteomes" id="UP000196086"/>
    </source>
</evidence>
<dbReference type="PANTHER" id="PTHR30629:SF2">
    <property type="entry name" value="PROPHAGE INTEGRASE INTS-RELATED"/>
    <property type="match status" value="1"/>
</dbReference>
<dbReference type="InterPro" id="IPR053876">
    <property type="entry name" value="Phage_int_M"/>
</dbReference>
<dbReference type="EMBL" id="JOMQ01000016">
    <property type="protein sequence ID" value="OUJ03160.1"/>
    <property type="molecule type" value="Genomic_DNA"/>
</dbReference>
<dbReference type="OrthoDB" id="9795573at2"/>
<dbReference type="Gene3D" id="1.10.150.130">
    <property type="match status" value="1"/>
</dbReference>
<dbReference type="PROSITE" id="PS51898">
    <property type="entry name" value="TYR_RECOMBINASE"/>
    <property type="match status" value="1"/>
</dbReference>
<dbReference type="Proteomes" id="UP000196086">
    <property type="component" value="Unassembled WGS sequence"/>
</dbReference>
<proteinExistence type="inferred from homology"/>
<evidence type="ECO:0000256" key="3">
    <source>
        <dbReference type="ARBA" id="ARBA00023125"/>
    </source>
</evidence>
<dbReference type="GO" id="GO:0006310">
    <property type="term" value="P:DNA recombination"/>
    <property type="evidence" value="ECO:0007669"/>
    <property type="project" value="UniProtKB-KW"/>
</dbReference>
<keyword evidence="3 5" id="KW-0238">DNA-binding</keyword>
<dbReference type="CDD" id="cd00801">
    <property type="entry name" value="INT_P4_C"/>
    <property type="match status" value="1"/>
</dbReference>
<feature type="domain" description="Tyr recombinase" evidence="6">
    <location>
        <begin position="202"/>
        <end position="383"/>
    </location>
</feature>
<dbReference type="Gene3D" id="3.30.160.390">
    <property type="entry name" value="Integrase, DNA-binding domain"/>
    <property type="match status" value="1"/>
</dbReference>
<dbReference type="Pfam" id="PF00589">
    <property type="entry name" value="Phage_integrase"/>
    <property type="match status" value="1"/>
</dbReference>
<dbReference type="InterPro" id="IPR013762">
    <property type="entry name" value="Integrase-like_cat_sf"/>
</dbReference>
<keyword evidence="4" id="KW-0233">DNA recombination</keyword>
<comment type="similarity">
    <text evidence="1">Belongs to the 'phage' integrase family.</text>
</comment>
<organism evidence="8 9">
    <name type="scientific">Acetobacter cibinongensis</name>
    <dbReference type="NCBI Taxonomy" id="146475"/>
    <lineage>
        <taxon>Bacteria</taxon>
        <taxon>Pseudomonadati</taxon>
        <taxon>Pseudomonadota</taxon>
        <taxon>Alphaproteobacteria</taxon>
        <taxon>Acetobacterales</taxon>
        <taxon>Acetobacteraceae</taxon>
        <taxon>Acetobacter</taxon>
    </lineage>
</organism>
<dbReference type="InterPro" id="IPR044068">
    <property type="entry name" value="CB"/>
</dbReference>
<sequence length="409" mass="46674">MLTDTKIKAAKAADKAYRLADSEGLFLHVMTTGKRYWRVRYRAEGKEQTLTLGAYPSLGLKEARYMRDSAKELIKKGVNPAQHEKLLAVQSDARDADTFEVVAREWFELRKDLWRPRHAHDVMNSLERDVFPLVGKLPPSKITARLTLHVLKQIEERGAVETAHRIRQRMSEIFIHAIATDRCDTDPAQTVRAALRPVKRGRQPAITELDAVREMITKVEADVAHPVTLLAFRLLYLTAVRPGEVRGALWEEFHGLDTEEPVWIIPPERMKMKKEHIVPLVPAAVAVIHALKPFSERWSHLFPNARRPKVPMSENAIGYLINRAGYHGRHVPHGFRSTFSSIMNERYPQDHNFIELMLAHSPKDKVASAYNRALHLEKRRLIAQTWADIILEGQVSIGVLVSGKRRPAL</sequence>
<dbReference type="AlphaFoldDB" id="A0A1Z5YW16"/>
<protein>
    <submittedName>
        <fullName evidence="8">Integrase</fullName>
    </submittedName>
</protein>
<dbReference type="InterPro" id="IPR038488">
    <property type="entry name" value="Integrase_DNA-bd_sf"/>
</dbReference>
<evidence type="ECO:0000313" key="8">
    <source>
        <dbReference type="EMBL" id="OUJ03160.1"/>
    </source>
</evidence>
<evidence type="ECO:0000256" key="4">
    <source>
        <dbReference type="ARBA" id="ARBA00023172"/>
    </source>
</evidence>
<dbReference type="GO" id="GO:0003677">
    <property type="term" value="F:DNA binding"/>
    <property type="evidence" value="ECO:0007669"/>
    <property type="project" value="UniProtKB-UniRule"/>
</dbReference>
<name>A0A1Z5YW16_9PROT</name>
<dbReference type="InterPro" id="IPR002104">
    <property type="entry name" value="Integrase_catalytic"/>
</dbReference>
<dbReference type="Pfam" id="PF22022">
    <property type="entry name" value="Phage_int_M"/>
    <property type="match status" value="1"/>
</dbReference>
<accession>A0A1Z5YW16</accession>
<reference evidence="8 9" key="1">
    <citation type="submission" date="2014-06" db="EMBL/GenBank/DDBJ databases">
        <authorList>
            <person name="Ju J."/>
            <person name="Zhang J."/>
        </authorList>
    </citation>
    <scope>NUCLEOTIDE SEQUENCE [LARGE SCALE GENOMIC DNA]</scope>
    <source>
        <strain evidence="8 9">DsW_47</strain>
    </source>
</reference>
<evidence type="ECO:0000259" key="7">
    <source>
        <dbReference type="PROSITE" id="PS51900"/>
    </source>
</evidence>
<gene>
    <name evidence="8" type="ORF">HK14_03060</name>
</gene>
<evidence type="ECO:0000256" key="5">
    <source>
        <dbReference type="PROSITE-ProRule" id="PRU01248"/>
    </source>
</evidence>
<dbReference type="GO" id="GO:0015074">
    <property type="term" value="P:DNA integration"/>
    <property type="evidence" value="ECO:0007669"/>
    <property type="project" value="UniProtKB-KW"/>
</dbReference>
<evidence type="ECO:0000259" key="6">
    <source>
        <dbReference type="PROSITE" id="PS51898"/>
    </source>
</evidence>
<dbReference type="SUPFAM" id="SSF56349">
    <property type="entry name" value="DNA breaking-rejoining enzymes"/>
    <property type="match status" value="1"/>
</dbReference>
<keyword evidence="2" id="KW-0229">DNA integration</keyword>
<dbReference type="Gene3D" id="1.10.443.10">
    <property type="entry name" value="Intergrase catalytic core"/>
    <property type="match status" value="1"/>
</dbReference>
<dbReference type="Pfam" id="PF13356">
    <property type="entry name" value="Arm-DNA-bind_3"/>
    <property type="match status" value="1"/>
</dbReference>
<comment type="caution">
    <text evidence="8">The sequence shown here is derived from an EMBL/GenBank/DDBJ whole genome shotgun (WGS) entry which is preliminary data.</text>
</comment>
<dbReference type="InterPro" id="IPR050808">
    <property type="entry name" value="Phage_Integrase"/>
</dbReference>
<dbReference type="PROSITE" id="PS51900">
    <property type="entry name" value="CB"/>
    <property type="match status" value="1"/>
</dbReference>
<evidence type="ECO:0000256" key="1">
    <source>
        <dbReference type="ARBA" id="ARBA00008857"/>
    </source>
</evidence>
<evidence type="ECO:0000256" key="2">
    <source>
        <dbReference type="ARBA" id="ARBA00022908"/>
    </source>
</evidence>
<dbReference type="InterPro" id="IPR011010">
    <property type="entry name" value="DNA_brk_join_enz"/>
</dbReference>
<feature type="domain" description="Core-binding (CB)" evidence="7">
    <location>
        <begin position="97"/>
        <end position="178"/>
    </location>
</feature>
<dbReference type="InterPro" id="IPR025166">
    <property type="entry name" value="Integrase_DNA_bind_dom"/>
</dbReference>